<dbReference type="Proteomes" id="UP001595765">
    <property type="component" value="Unassembled WGS sequence"/>
</dbReference>
<accession>A0ABV8HRU2</accession>
<name>A0ABV8HRU2_9ACTN</name>
<evidence type="ECO:0000256" key="1">
    <source>
        <dbReference type="SAM" id="MobiDB-lite"/>
    </source>
</evidence>
<feature type="region of interest" description="Disordered" evidence="1">
    <location>
        <begin position="59"/>
        <end position="80"/>
    </location>
</feature>
<keyword evidence="2" id="KW-0732">Signal</keyword>
<protein>
    <recommendedName>
        <fullName evidence="5">Secreted protein</fullName>
    </recommendedName>
</protein>
<gene>
    <name evidence="3" type="ORF">ACFO3J_25310</name>
</gene>
<organism evidence="3 4">
    <name type="scientific">Streptomyces polygonati</name>
    <dbReference type="NCBI Taxonomy" id="1617087"/>
    <lineage>
        <taxon>Bacteria</taxon>
        <taxon>Bacillati</taxon>
        <taxon>Actinomycetota</taxon>
        <taxon>Actinomycetes</taxon>
        <taxon>Kitasatosporales</taxon>
        <taxon>Streptomycetaceae</taxon>
        <taxon>Streptomyces</taxon>
    </lineage>
</organism>
<feature type="chain" id="PRO_5046752393" description="Secreted protein" evidence="2">
    <location>
        <begin position="29"/>
        <end position="80"/>
    </location>
</feature>
<comment type="caution">
    <text evidence="3">The sequence shown here is derived from an EMBL/GenBank/DDBJ whole genome shotgun (WGS) entry which is preliminary data.</text>
</comment>
<feature type="signal peptide" evidence="2">
    <location>
        <begin position="1"/>
        <end position="28"/>
    </location>
</feature>
<evidence type="ECO:0000313" key="3">
    <source>
        <dbReference type="EMBL" id="MFC4034759.1"/>
    </source>
</evidence>
<proteinExistence type="predicted"/>
<reference evidence="4" key="1">
    <citation type="journal article" date="2019" name="Int. J. Syst. Evol. Microbiol.">
        <title>The Global Catalogue of Microorganisms (GCM) 10K type strain sequencing project: providing services to taxonomists for standard genome sequencing and annotation.</title>
        <authorList>
            <consortium name="The Broad Institute Genomics Platform"/>
            <consortium name="The Broad Institute Genome Sequencing Center for Infectious Disease"/>
            <person name="Wu L."/>
            <person name="Ma J."/>
        </authorList>
    </citation>
    <scope>NUCLEOTIDE SEQUENCE [LARGE SCALE GENOMIC DNA]</scope>
    <source>
        <strain evidence="4">CGMCC 4.7237</strain>
    </source>
</reference>
<sequence length="80" mass="8061">MRAGHVISALAALALGAGGLIAATPASAGPQPGGAVDCDFAVTHMGDHSGWTITCYQGSGTSAASWRSPARTRRRRRGSP</sequence>
<dbReference type="EMBL" id="JBHSBB010000018">
    <property type="protein sequence ID" value="MFC4034759.1"/>
    <property type="molecule type" value="Genomic_DNA"/>
</dbReference>
<keyword evidence="4" id="KW-1185">Reference proteome</keyword>
<evidence type="ECO:0000313" key="4">
    <source>
        <dbReference type="Proteomes" id="UP001595765"/>
    </source>
</evidence>
<feature type="compositionally biased region" description="Basic residues" evidence="1">
    <location>
        <begin position="70"/>
        <end position="80"/>
    </location>
</feature>
<evidence type="ECO:0000256" key="2">
    <source>
        <dbReference type="SAM" id="SignalP"/>
    </source>
</evidence>
<evidence type="ECO:0008006" key="5">
    <source>
        <dbReference type="Google" id="ProtNLM"/>
    </source>
</evidence>
<dbReference type="RefSeq" id="WP_386433544.1">
    <property type="nucleotide sequence ID" value="NZ_JBHSBB010000018.1"/>
</dbReference>